<accession>A0A409YK90</accession>
<evidence type="ECO:0000313" key="6">
    <source>
        <dbReference type="Proteomes" id="UP000284842"/>
    </source>
</evidence>
<comment type="subcellular location">
    <subcellularLocation>
        <location evidence="1">Nucleus</location>
    </subcellularLocation>
</comment>
<feature type="region of interest" description="Disordered" evidence="4">
    <location>
        <begin position="458"/>
        <end position="564"/>
    </location>
</feature>
<dbReference type="InParanoid" id="A0A409YK90"/>
<dbReference type="GO" id="GO:0071039">
    <property type="term" value="P:nuclear polyadenylation-dependent CUT catabolic process"/>
    <property type="evidence" value="ECO:0007669"/>
    <property type="project" value="TreeGrafter"/>
</dbReference>
<feature type="compositionally biased region" description="Pro residues" evidence="4">
    <location>
        <begin position="481"/>
        <end position="493"/>
    </location>
</feature>
<feature type="compositionally biased region" description="Pro residues" evidence="4">
    <location>
        <begin position="308"/>
        <end position="350"/>
    </location>
</feature>
<comment type="caution">
    <text evidence="5">The sequence shown here is derived from an EMBL/GenBank/DDBJ whole genome shotgun (WGS) entry which is preliminary data.</text>
</comment>
<feature type="compositionally biased region" description="Low complexity" evidence="4">
    <location>
        <begin position="223"/>
        <end position="238"/>
    </location>
</feature>
<evidence type="ECO:0000256" key="4">
    <source>
        <dbReference type="SAM" id="MobiDB-lite"/>
    </source>
</evidence>
<dbReference type="GO" id="GO:0071031">
    <property type="term" value="P:nuclear mRNA surveillance of mRNA 3'-end processing"/>
    <property type="evidence" value="ECO:0007669"/>
    <property type="project" value="TreeGrafter"/>
</dbReference>
<feature type="compositionally biased region" description="Low complexity" evidence="4">
    <location>
        <begin position="352"/>
        <end position="364"/>
    </location>
</feature>
<dbReference type="GO" id="GO:0071035">
    <property type="term" value="P:nuclear polyadenylation-dependent rRNA catabolic process"/>
    <property type="evidence" value="ECO:0007669"/>
    <property type="project" value="TreeGrafter"/>
</dbReference>
<feature type="region of interest" description="Disordered" evidence="4">
    <location>
        <begin position="223"/>
        <end position="279"/>
    </location>
</feature>
<name>A0A409YK90_9AGAR</name>
<dbReference type="GO" id="GO:0031499">
    <property type="term" value="C:TRAMP complex"/>
    <property type="evidence" value="ECO:0007669"/>
    <property type="project" value="TreeGrafter"/>
</dbReference>
<dbReference type="Proteomes" id="UP000284842">
    <property type="component" value="Unassembled WGS sequence"/>
</dbReference>
<dbReference type="InterPro" id="IPR051644">
    <property type="entry name" value="TRAMP_AT-DNA-binding"/>
</dbReference>
<dbReference type="GO" id="GO:0071036">
    <property type="term" value="P:nuclear polyadenylation-dependent snoRNA catabolic process"/>
    <property type="evidence" value="ECO:0007669"/>
    <property type="project" value="TreeGrafter"/>
</dbReference>
<reference evidence="5 6" key="1">
    <citation type="journal article" date="2018" name="Evol. Lett.">
        <title>Horizontal gene cluster transfer increased hallucinogenic mushroom diversity.</title>
        <authorList>
            <person name="Reynolds H.T."/>
            <person name="Vijayakumar V."/>
            <person name="Gluck-Thaler E."/>
            <person name="Korotkin H.B."/>
            <person name="Matheny P.B."/>
            <person name="Slot J.C."/>
        </authorList>
    </citation>
    <scope>NUCLEOTIDE SEQUENCE [LARGE SCALE GENOMIC DNA]</scope>
    <source>
        <strain evidence="5 6">2629</strain>
    </source>
</reference>
<feature type="compositionally biased region" description="Low complexity" evidence="4">
    <location>
        <begin position="394"/>
        <end position="414"/>
    </location>
</feature>
<keyword evidence="2" id="KW-0677">Repeat</keyword>
<feature type="compositionally biased region" description="Polar residues" evidence="4">
    <location>
        <begin position="264"/>
        <end position="279"/>
    </location>
</feature>
<feature type="compositionally biased region" description="Low complexity" evidence="4">
    <location>
        <begin position="56"/>
        <end position="98"/>
    </location>
</feature>
<feature type="non-terminal residue" evidence="5">
    <location>
        <position position="575"/>
    </location>
</feature>
<dbReference type="GO" id="GO:0071038">
    <property type="term" value="P:TRAMP-dependent tRNA surveillance pathway"/>
    <property type="evidence" value="ECO:0007669"/>
    <property type="project" value="TreeGrafter"/>
</dbReference>
<evidence type="ECO:0000256" key="3">
    <source>
        <dbReference type="ARBA" id="ARBA00023242"/>
    </source>
</evidence>
<gene>
    <name evidence="5" type="ORF">CVT24_012697</name>
</gene>
<keyword evidence="3" id="KW-0539">Nucleus</keyword>
<evidence type="ECO:0000313" key="5">
    <source>
        <dbReference type="EMBL" id="PPR03428.1"/>
    </source>
</evidence>
<dbReference type="AlphaFoldDB" id="A0A409YK90"/>
<sequence>MAATSLRTIQSTLSSSTGQAWSVARTTAATANPATHSHGHINLSFHHNHNVIPADSNIASSIPTTASSTMSMSSSSSNSNTNQNQNSNTINNNAPATTFSESVSPTPPTLTTPRINQHQSINTHNQYIYNHHLQLSHNHHQREAQQQRRALQLQSQAHGQRHHQQQQQQRSVHNTRQQQQQRYQQVQGQGLTQGQGQVQKQAQGSRSLQLQHQLEVYNHHLIQHQSQQSQAHQNQRFQDPFSSTHYTPASPKMPPRAPLHHQRSASPPNNNPSAGVASVTSPLASPLLDATRPNAFRARSGQQAYKAPSPPPHVQRTSPPPHVQRTSPPPHSAQRTSPPPHVQRTSPPPQGRLRSSSIRSAPSSLVIPKSTPIRFDPFADEGDVMQGAGVGFQSSPSSFQNPSSSSAFQNSTSTGNPFQSSYLSAPPRPAPNVPYTIHIPPAGVEEIERYALPSLSSSYSSSASQLGGHRLSTGSSARRSPSPPGPIARPVSPPKTVGTSMVIEGAVTPQTSPVRGDMGDHYPFGEASAQSISTSQRQSQVQGPPSAQTTQVQPRVARPQPTPNLSKLVAGILLN</sequence>
<dbReference type="GO" id="GO:0071037">
    <property type="term" value="P:nuclear polyadenylation-dependent snRNA catabolic process"/>
    <property type="evidence" value="ECO:0007669"/>
    <property type="project" value="TreeGrafter"/>
</dbReference>
<feature type="compositionally biased region" description="Polar residues" evidence="4">
    <location>
        <begin position="528"/>
        <end position="553"/>
    </location>
</feature>
<dbReference type="PANTHER" id="PTHR46543:SF2">
    <property type="entry name" value="AGAP013096-PA"/>
    <property type="match status" value="1"/>
</dbReference>
<dbReference type="EMBL" id="NHTK01001066">
    <property type="protein sequence ID" value="PPR03428.1"/>
    <property type="molecule type" value="Genomic_DNA"/>
</dbReference>
<protein>
    <submittedName>
        <fullName evidence="5">Uncharacterized protein</fullName>
    </submittedName>
</protein>
<evidence type="ECO:0000256" key="1">
    <source>
        <dbReference type="ARBA" id="ARBA00004123"/>
    </source>
</evidence>
<evidence type="ECO:0000256" key="2">
    <source>
        <dbReference type="ARBA" id="ARBA00022737"/>
    </source>
</evidence>
<feature type="compositionally biased region" description="Low complexity" evidence="4">
    <location>
        <begin position="147"/>
        <end position="158"/>
    </location>
</feature>
<feature type="compositionally biased region" description="Low complexity" evidence="4">
    <location>
        <begin position="165"/>
        <end position="204"/>
    </location>
</feature>
<organism evidence="5 6">
    <name type="scientific">Panaeolus cyanescens</name>
    <dbReference type="NCBI Taxonomy" id="181874"/>
    <lineage>
        <taxon>Eukaryota</taxon>
        <taxon>Fungi</taxon>
        <taxon>Dikarya</taxon>
        <taxon>Basidiomycota</taxon>
        <taxon>Agaricomycotina</taxon>
        <taxon>Agaricomycetes</taxon>
        <taxon>Agaricomycetidae</taxon>
        <taxon>Agaricales</taxon>
        <taxon>Agaricineae</taxon>
        <taxon>Galeropsidaceae</taxon>
        <taxon>Panaeolus</taxon>
    </lineage>
</organism>
<dbReference type="GO" id="GO:0003723">
    <property type="term" value="F:RNA binding"/>
    <property type="evidence" value="ECO:0007669"/>
    <property type="project" value="TreeGrafter"/>
</dbReference>
<feature type="region of interest" description="Disordered" evidence="4">
    <location>
        <begin position="136"/>
        <end position="206"/>
    </location>
</feature>
<feature type="region of interest" description="Disordered" evidence="4">
    <location>
        <begin position="298"/>
        <end position="429"/>
    </location>
</feature>
<proteinExistence type="predicted"/>
<dbReference type="PANTHER" id="PTHR46543">
    <property type="entry name" value="ZINC FINGER CCHC DOMAIN-CONTAINING PROTEIN 7"/>
    <property type="match status" value="1"/>
</dbReference>
<keyword evidence="6" id="KW-1185">Reference proteome</keyword>
<feature type="region of interest" description="Disordered" evidence="4">
    <location>
        <begin position="56"/>
        <end position="115"/>
    </location>
</feature>